<feature type="region of interest" description="Disordered" evidence="9">
    <location>
        <begin position="1"/>
        <end position="31"/>
    </location>
</feature>
<protein>
    <recommendedName>
        <fullName evidence="8">Autophagy-related protein</fullName>
    </recommendedName>
</protein>
<proteinExistence type="inferred from homology"/>
<keyword evidence="5 8" id="KW-1133">Transmembrane helix</keyword>
<feature type="transmembrane region" description="Helical" evidence="8">
    <location>
        <begin position="364"/>
        <end position="383"/>
    </location>
</feature>
<comment type="subcellular location">
    <subcellularLocation>
        <location evidence="1 8">Vacuole membrane</location>
        <topology evidence="1 8">Multi-pass membrane protein</topology>
    </subcellularLocation>
</comment>
<keyword evidence="11" id="KW-1185">Reference proteome</keyword>
<feature type="transmembrane region" description="Helical" evidence="8">
    <location>
        <begin position="140"/>
        <end position="160"/>
    </location>
</feature>
<name>A0ABR0E4X5_ZASCE</name>
<evidence type="ECO:0000313" key="11">
    <source>
        <dbReference type="Proteomes" id="UP001305779"/>
    </source>
</evidence>
<sequence>MAEKYGISPQTEAEPSPALVNPPPADDLDKTDLTANSKAGFAVIDQAHTIPEGGTRKTTTSLEYWSYCLYNWGGTGVGVGNYGGALQQSTVEQAFPSGFLEWGGQRTSTTSFILYMNGIIFAVQIFLLICLGPYSDYGNWRPWILIAWTVVGIVVSFVFLAADTPQAWQLSAAMYVLGNLALNMVNTFWTAPFPTLVRDLPELQASERQVIEGTKSPEEHAQLDMMERSKMSNWAFMFEYVGSFLAIVLVYGIAFGIGHTTDAQNNKVFAVVAAYFGAIWIISSVPWFIFDQRRPGQKLPDNTSWLTVGFKQIWEAARNVVKLRQTFLYIAAYFLITDSNTTSGNIIQILQNNAISFDTVTYTGLYAIVYGASGAGLALQMWIQRTWKISPRTMFLANAFFALLYTLWGCIGNYTKVIGYHNVWEFYLFQAYNGFFTGGAFSYANTVMAEVSPAPKMYIFFCLFNTVGKTSTFIGPFISGAIVDAANGDTNEAFWFTFGTGLIGLILLWCVNVPKAKEDNARYLLREREDLYASYGATHIVEEVLENNAAPQNLGLSTAEHNPTRKNKTEYESSIRGTCHENNARADTFPGCFEQDAKEVCIRSRMIGDNVSIASFSGSTKCCWAPVNIANSATCVAAFGTEQGSPYTQVNYEGDDPDIVCAPMTEDAFNNDFTPQCEALGTGAGSEDCPYFHPGKRAAKRASKRQGPTVTYCCYKPINDHTNQMDGQATTDICLQIGGDLTSFSGKCNIPLSDQNKFADACNVEYNEGARTY</sequence>
<keyword evidence="8" id="KW-0029">Amino-acid transport</keyword>
<dbReference type="SUPFAM" id="SSF103473">
    <property type="entry name" value="MFS general substrate transporter"/>
    <property type="match status" value="1"/>
</dbReference>
<keyword evidence="4 8" id="KW-0812">Transmembrane</keyword>
<comment type="similarity">
    <text evidence="2 8">Belongs to the ATG22 family.</text>
</comment>
<evidence type="ECO:0000256" key="4">
    <source>
        <dbReference type="ARBA" id="ARBA00022692"/>
    </source>
</evidence>
<evidence type="ECO:0000256" key="3">
    <source>
        <dbReference type="ARBA" id="ARBA00022448"/>
    </source>
</evidence>
<dbReference type="Gene3D" id="1.20.1250.20">
    <property type="entry name" value="MFS general substrate transporter like domains"/>
    <property type="match status" value="2"/>
</dbReference>
<comment type="caution">
    <text evidence="10">The sequence shown here is derived from an EMBL/GenBank/DDBJ whole genome shotgun (WGS) entry which is preliminary data.</text>
</comment>
<reference evidence="10 11" key="1">
    <citation type="journal article" date="2023" name="G3 (Bethesda)">
        <title>A chromosome-level genome assembly of Zasmidium syzygii isolated from banana leaves.</title>
        <authorList>
            <person name="van Westerhoven A.C."/>
            <person name="Mehrabi R."/>
            <person name="Talebi R."/>
            <person name="Steentjes M.B.F."/>
            <person name="Corcolon B."/>
            <person name="Chong P.A."/>
            <person name="Kema G.H.J."/>
            <person name="Seidl M.F."/>
        </authorList>
    </citation>
    <scope>NUCLEOTIDE SEQUENCE [LARGE SCALE GENOMIC DNA]</scope>
    <source>
        <strain evidence="10 11">P124</strain>
    </source>
</reference>
<feature type="transmembrane region" description="Helical" evidence="8">
    <location>
        <begin position="268"/>
        <end position="290"/>
    </location>
</feature>
<evidence type="ECO:0000256" key="6">
    <source>
        <dbReference type="ARBA" id="ARBA00023006"/>
    </source>
</evidence>
<keyword evidence="6 8" id="KW-0072">Autophagy</keyword>
<evidence type="ECO:0000256" key="7">
    <source>
        <dbReference type="ARBA" id="ARBA00023136"/>
    </source>
</evidence>
<dbReference type="InterPro" id="IPR024671">
    <property type="entry name" value="Atg22-like"/>
</dbReference>
<evidence type="ECO:0000256" key="9">
    <source>
        <dbReference type="SAM" id="MobiDB-lite"/>
    </source>
</evidence>
<gene>
    <name evidence="10" type="ORF">PRZ48_012442</name>
</gene>
<accession>A0ABR0E4X5</accession>
<dbReference type="InterPro" id="IPR036259">
    <property type="entry name" value="MFS_trans_sf"/>
</dbReference>
<feature type="transmembrane region" description="Helical" evidence="8">
    <location>
        <begin position="426"/>
        <end position="446"/>
    </location>
</feature>
<keyword evidence="7 8" id="KW-0472">Membrane</keyword>
<evidence type="ECO:0000256" key="1">
    <source>
        <dbReference type="ARBA" id="ARBA00004128"/>
    </source>
</evidence>
<comment type="caution">
    <text evidence="8">Lacks conserved residue(s) required for the propagation of feature annotation.</text>
</comment>
<keyword evidence="8" id="KW-0926">Vacuole</keyword>
<dbReference type="EMBL" id="JAXOVC010000010">
    <property type="protein sequence ID" value="KAK4496462.1"/>
    <property type="molecule type" value="Genomic_DNA"/>
</dbReference>
<keyword evidence="3 8" id="KW-0813">Transport</keyword>
<comment type="function">
    <text evidence="8">Vacuolar effluxer which mediate the efflux of amino acids resulting from autophagic degradation. The release of autophagic amino acids allows the maintenance of protein synthesis and viability during nitrogen starvation.</text>
</comment>
<dbReference type="PANTHER" id="PTHR23519">
    <property type="entry name" value="AUTOPHAGY-RELATED PROTEIN 22"/>
    <property type="match status" value="1"/>
</dbReference>
<evidence type="ECO:0000313" key="10">
    <source>
        <dbReference type="EMBL" id="KAK4496462.1"/>
    </source>
</evidence>
<feature type="transmembrane region" description="Helical" evidence="8">
    <location>
        <begin position="494"/>
        <end position="513"/>
    </location>
</feature>
<dbReference type="Proteomes" id="UP001305779">
    <property type="component" value="Unassembled WGS sequence"/>
</dbReference>
<feature type="transmembrane region" description="Helical" evidence="8">
    <location>
        <begin position="458"/>
        <end position="482"/>
    </location>
</feature>
<organism evidence="10 11">
    <name type="scientific">Zasmidium cellare</name>
    <name type="common">Wine cellar mold</name>
    <name type="synonym">Racodium cellare</name>
    <dbReference type="NCBI Taxonomy" id="395010"/>
    <lineage>
        <taxon>Eukaryota</taxon>
        <taxon>Fungi</taxon>
        <taxon>Dikarya</taxon>
        <taxon>Ascomycota</taxon>
        <taxon>Pezizomycotina</taxon>
        <taxon>Dothideomycetes</taxon>
        <taxon>Dothideomycetidae</taxon>
        <taxon>Mycosphaerellales</taxon>
        <taxon>Mycosphaerellaceae</taxon>
        <taxon>Zasmidium</taxon>
    </lineage>
</organism>
<feature type="transmembrane region" description="Helical" evidence="8">
    <location>
        <begin position="112"/>
        <end position="134"/>
    </location>
</feature>
<evidence type="ECO:0000256" key="2">
    <source>
        <dbReference type="ARBA" id="ARBA00006978"/>
    </source>
</evidence>
<evidence type="ECO:0000256" key="5">
    <source>
        <dbReference type="ARBA" id="ARBA00022989"/>
    </source>
</evidence>
<evidence type="ECO:0000256" key="8">
    <source>
        <dbReference type="RuleBase" id="RU363073"/>
    </source>
</evidence>
<dbReference type="InterPro" id="IPR050495">
    <property type="entry name" value="ATG22/LtaA_families"/>
</dbReference>
<feature type="transmembrane region" description="Helical" evidence="8">
    <location>
        <begin position="234"/>
        <end position="256"/>
    </location>
</feature>
<dbReference type="Pfam" id="PF11700">
    <property type="entry name" value="ATG22"/>
    <property type="match status" value="1"/>
</dbReference>
<feature type="transmembrane region" description="Helical" evidence="8">
    <location>
        <begin position="395"/>
        <end position="414"/>
    </location>
</feature>
<dbReference type="PANTHER" id="PTHR23519:SF5">
    <property type="entry name" value="AUTOPHAGY-RELATED PROTEIN"/>
    <property type="match status" value="1"/>
</dbReference>